<proteinExistence type="predicted"/>
<dbReference type="STRING" id="1317122.ATO12_01645"/>
<gene>
    <name evidence="1" type="ORF">ATO12_01645</name>
</gene>
<dbReference type="SUPFAM" id="SSF56925">
    <property type="entry name" value="OMPA-like"/>
    <property type="match status" value="1"/>
</dbReference>
<evidence type="ECO:0000313" key="1">
    <source>
        <dbReference type="EMBL" id="EZH75511.1"/>
    </source>
</evidence>
<dbReference type="AlphaFoldDB" id="A0A023BZM2"/>
<evidence type="ECO:0000313" key="2">
    <source>
        <dbReference type="Proteomes" id="UP000023541"/>
    </source>
</evidence>
<dbReference type="eggNOG" id="COG1629">
    <property type="taxonomic scope" value="Bacteria"/>
</dbReference>
<sequence length="164" mass="18566">MTKNIFFILPFLFLCMGTIQSQEISEHTIGLRISEANGFWAEASYQNALSSKTRIEVGLGAQGKRSYNALKLTGIYQWVFNINQGLNWYVGPGIGGGLVDFDSDIVRDDNLTTFGFVTGDIGIEYNFDFPLLISLDFRPEIYFDSYTNDDIIFNFGLSARYKFD</sequence>
<comment type="caution">
    <text evidence="1">The sequence shown here is derived from an EMBL/GenBank/DDBJ whole genome shotgun (WGS) entry which is preliminary data.</text>
</comment>
<reference evidence="1 2" key="1">
    <citation type="submission" date="2014-04" db="EMBL/GenBank/DDBJ databases">
        <title>Aquimarina sp. 22II-S11-z7 Genome Sequencing.</title>
        <authorList>
            <person name="Lai Q."/>
        </authorList>
    </citation>
    <scope>NUCLEOTIDE SEQUENCE [LARGE SCALE GENOMIC DNA]</scope>
    <source>
        <strain evidence="1 2">22II-S11-z7</strain>
    </source>
</reference>
<dbReference type="Gene3D" id="2.40.160.20">
    <property type="match status" value="1"/>
</dbReference>
<dbReference type="EMBL" id="AQRA01000001">
    <property type="protein sequence ID" value="EZH75511.1"/>
    <property type="molecule type" value="Genomic_DNA"/>
</dbReference>
<keyword evidence="2" id="KW-1185">Reference proteome</keyword>
<dbReference type="Proteomes" id="UP000023541">
    <property type="component" value="Unassembled WGS sequence"/>
</dbReference>
<dbReference type="InterPro" id="IPR011250">
    <property type="entry name" value="OMP/PagP_B-barrel"/>
</dbReference>
<organism evidence="1 2">
    <name type="scientific">Aquimarina atlantica</name>
    <dbReference type="NCBI Taxonomy" id="1317122"/>
    <lineage>
        <taxon>Bacteria</taxon>
        <taxon>Pseudomonadati</taxon>
        <taxon>Bacteroidota</taxon>
        <taxon>Flavobacteriia</taxon>
        <taxon>Flavobacteriales</taxon>
        <taxon>Flavobacteriaceae</taxon>
        <taxon>Aquimarina</taxon>
    </lineage>
</organism>
<dbReference type="OrthoDB" id="978645at2"/>
<dbReference type="RefSeq" id="WP_034238054.1">
    <property type="nucleotide sequence ID" value="NZ_AQRA01000001.1"/>
</dbReference>
<protein>
    <recommendedName>
        <fullName evidence="3">Outer membrane protein beta-barrel domain-containing protein</fullName>
    </recommendedName>
</protein>
<accession>A0A023BZM2</accession>
<evidence type="ECO:0008006" key="3">
    <source>
        <dbReference type="Google" id="ProtNLM"/>
    </source>
</evidence>
<name>A0A023BZM2_9FLAO</name>